<dbReference type="AlphaFoldDB" id="A0A085LLI0"/>
<accession>A0A085LLI0</accession>
<comment type="subcellular location">
    <subcellularLocation>
        <location evidence="1">Nucleus</location>
    </subcellularLocation>
</comment>
<keyword evidence="5" id="KW-1185">Reference proteome</keyword>
<dbReference type="Proteomes" id="UP000030764">
    <property type="component" value="Unassembled WGS sequence"/>
</dbReference>
<proteinExistence type="predicted"/>
<dbReference type="InterPro" id="IPR009057">
    <property type="entry name" value="Homeodomain-like_sf"/>
</dbReference>
<evidence type="ECO:0000259" key="3">
    <source>
        <dbReference type="PROSITE" id="PS51253"/>
    </source>
</evidence>
<dbReference type="GO" id="GO:0005634">
    <property type="term" value="C:nucleus"/>
    <property type="evidence" value="ECO:0007669"/>
    <property type="project" value="UniProtKB-SubCell"/>
</dbReference>
<protein>
    <recommendedName>
        <fullName evidence="3">HTH CENPB-type domain-containing protein</fullName>
    </recommendedName>
</protein>
<dbReference type="EMBL" id="KL363420">
    <property type="protein sequence ID" value="KFD45826.1"/>
    <property type="molecule type" value="Genomic_DNA"/>
</dbReference>
<gene>
    <name evidence="4" type="ORF">M513_13291</name>
</gene>
<dbReference type="PROSITE" id="PS51253">
    <property type="entry name" value="HTH_CENPB"/>
    <property type="match status" value="1"/>
</dbReference>
<evidence type="ECO:0000256" key="1">
    <source>
        <dbReference type="ARBA" id="ARBA00004123"/>
    </source>
</evidence>
<dbReference type="SUPFAM" id="SSF46689">
    <property type="entry name" value="Homeodomain-like"/>
    <property type="match status" value="1"/>
</dbReference>
<dbReference type="GO" id="GO:0003677">
    <property type="term" value="F:DNA binding"/>
    <property type="evidence" value="ECO:0007669"/>
    <property type="project" value="UniProtKB-KW"/>
</dbReference>
<keyword evidence="2" id="KW-0238">DNA-binding</keyword>
<dbReference type="SMART" id="SM00674">
    <property type="entry name" value="CENPB"/>
    <property type="match status" value="1"/>
</dbReference>
<evidence type="ECO:0000256" key="2">
    <source>
        <dbReference type="ARBA" id="ARBA00023125"/>
    </source>
</evidence>
<name>A0A085LLI0_9BILA</name>
<evidence type="ECO:0000313" key="5">
    <source>
        <dbReference type="Proteomes" id="UP000030764"/>
    </source>
</evidence>
<dbReference type="Gene3D" id="1.10.10.60">
    <property type="entry name" value="Homeodomain-like"/>
    <property type="match status" value="1"/>
</dbReference>
<dbReference type="InterPro" id="IPR006600">
    <property type="entry name" value="HTH_CenpB_DNA-bd_dom"/>
</dbReference>
<reference evidence="4 5" key="1">
    <citation type="journal article" date="2014" name="Nat. Genet.">
        <title>Genome and transcriptome of the porcine whipworm Trichuris suis.</title>
        <authorList>
            <person name="Jex A.R."/>
            <person name="Nejsum P."/>
            <person name="Schwarz E.M."/>
            <person name="Hu L."/>
            <person name="Young N.D."/>
            <person name="Hall R.S."/>
            <person name="Korhonen P.K."/>
            <person name="Liao S."/>
            <person name="Thamsborg S."/>
            <person name="Xia J."/>
            <person name="Xu P."/>
            <person name="Wang S."/>
            <person name="Scheerlinck J.P."/>
            <person name="Hofmann A."/>
            <person name="Sternberg P.W."/>
            <person name="Wang J."/>
            <person name="Gasser R.B."/>
        </authorList>
    </citation>
    <scope>NUCLEOTIDE SEQUENCE [LARGE SCALE GENOMIC DNA]</scope>
    <source>
        <strain evidence="4">DCEP-RM93M</strain>
    </source>
</reference>
<evidence type="ECO:0000313" key="4">
    <source>
        <dbReference type="EMBL" id="KFD45826.1"/>
    </source>
</evidence>
<feature type="domain" description="HTH CENPB-type" evidence="3">
    <location>
        <begin position="10"/>
        <end position="83"/>
    </location>
</feature>
<dbReference type="Pfam" id="PF03221">
    <property type="entry name" value="HTH_Tnp_Tc5"/>
    <property type="match status" value="1"/>
</dbReference>
<sequence length="106" mass="12313">MKKKVPRRKCALRGRAPSWPELENHVAEWVKEQRRNGHMVTRNAIRSKAMEWANKNAHVFFSFNATAGWCSCFMKRKDLVLREKTNVAQRMPADLEAKTGGWMKVA</sequence>
<organism evidence="4 5">
    <name type="scientific">Trichuris suis</name>
    <name type="common">pig whipworm</name>
    <dbReference type="NCBI Taxonomy" id="68888"/>
    <lineage>
        <taxon>Eukaryota</taxon>
        <taxon>Metazoa</taxon>
        <taxon>Ecdysozoa</taxon>
        <taxon>Nematoda</taxon>
        <taxon>Enoplea</taxon>
        <taxon>Dorylaimia</taxon>
        <taxon>Trichinellida</taxon>
        <taxon>Trichuridae</taxon>
        <taxon>Trichuris</taxon>
    </lineage>
</organism>